<dbReference type="PANTHER" id="PTHR36205:SF3">
    <property type="entry name" value="MAJOR FACILITATOR SUPERFAMILY TRANSPORTER"/>
    <property type="match status" value="1"/>
</dbReference>
<keyword evidence="2" id="KW-0472">Membrane</keyword>
<evidence type="ECO:0008006" key="5">
    <source>
        <dbReference type="Google" id="ProtNLM"/>
    </source>
</evidence>
<dbReference type="AlphaFoldDB" id="A0A9Q0AI81"/>
<reference evidence="3" key="1">
    <citation type="submission" date="2021-03" db="EMBL/GenBank/DDBJ databases">
        <title>Revisited historic fungal species revealed as producer of novel bioactive compounds through whole genome sequencing and comparative genomics.</title>
        <authorList>
            <person name="Vignolle G.A."/>
            <person name="Hochenegger N."/>
            <person name="Mach R.L."/>
            <person name="Mach-Aigner A.R."/>
            <person name="Javad Rahimi M."/>
            <person name="Salim K.A."/>
            <person name="Chan C.M."/>
            <person name="Lim L.B.L."/>
            <person name="Cai F."/>
            <person name="Druzhinina I.S."/>
            <person name="U'Ren J.M."/>
            <person name="Derntl C."/>
        </authorList>
    </citation>
    <scope>NUCLEOTIDE SEQUENCE</scope>
    <source>
        <strain evidence="3">TUCIM 5799</strain>
    </source>
</reference>
<feature type="region of interest" description="Disordered" evidence="1">
    <location>
        <begin position="280"/>
        <end position="302"/>
    </location>
</feature>
<evidence type="ECO:0000313" key="3">
    <source>
        <dbReference type="EMBL" id="KAI1847846.1"/>
    </source>
</evidence>
<evidence type="ECO:0000256" key="1">
    <source>
        <dbReference type="SAM" id="MobiDB-lite"/>
    </source>
</evidence>
<dbReference type="InterPro" id="IPR021822">
    <property type="entry name" value="DUF3405"/>
</dbReference>
<gene>
    <name evidence="3" type="ORF">JX265_013912</name>
</gene>
<dbReference type="Pfam" id="PF11885">
    <property type="entry name" value="DUF3405"/>
    <property type="match status" value="1"/>
</dbReference>
<evidence type="ECO:0000313" key="4">
    <source>
        <dbReference type="Proteomes" id="UP000829685"/>
    </source>
</evidence>
<dbReference type="OrthoDB" id="3353407at2759"/>
<feature type="transmembrane region" description="Helical" evidence="2">
    <location>
        <begin position="71"/>
        <end position="89"/>
    </location>
</feature>
<accession>A0A9Q0AI81</accession>
<sequence length="715" mass="82774">MDKSRFLRFSSVLPLRTKGLYHQVPSHDLSAQATPYSDATPFGSPILTPVTRRTPKPRWSKNFRRFSVRRIVTVCVAIALLATLVLGGYQRRQRRLEEEAARDRERPKHHWEFYETLDGFYNGVRSLVKLSDWTPEQSQQRSELNTTVHHDVPMEPVLVDPYHFGSEKFLEDNYPVSPCFIDEDEKIPAPDVFAYPGIPANMPAPHFGSYNNLGITPDMCWERFGRLGPYGYSYPKEEGGLGFSVNSERAGADKILAKFDKIDWRNMNWDRAQKRCFEKNKHRFGGGGGGASPSSDEPPKKKVPRTAFVLRTWTGYEYDDIHLLSLRAMINELALKSGGEYDIHLLVHVKDESIPIWASEEVYQDTLRKNVPAEFWGMATLWSVPLMRLYYPGPFLKEDNYQNMAGSDIYGVYRSAHFALQWFSQQHPEYDFFWNWEMDVRFTGHHYEFHNQVAQWADMQPRKLLWERSQRVWIPDLHGSWENFSQLVEKETLAGKEAPIWGPVDFPTASHGMLPHPNGTKPPRSFEDDNYEWGVGEPADLIVFDPFVDPDKSAWVFRLDVTGYNTTLAPPPRRYAIITIGRLSKRLLNVMHDETYKMRHTMFPEMFPASVALHHGLKAVYAPHPVHFDRRWPLDVLDRTYNHVETPNDSPFGGQEHNNQGGSFYYNSGFSGAMWRRWLGAVDNNEGGRQFEEKNSGRMCLRGLLYHPIKFERVD</sequence>
<proteinExistence type="predicted"/>
<protein>
    <recommendedName>
        <fullName evidence="5">Major facilitator superfamily transporter</fullName>
    </recommendedName>
</protein>
<keyword evidence="2" id="KW-1133">Transmembrane helix</keyword>
<comment type="caution">
    <text evidence="3">The sequence shown here is derived from an EMBL/GenBank/DDBJ whole genome shotgun (WGS) entry which is preliminary data.</text>
</comment>
<dbReference type="EMBL" id="JAFIMR010000096">
    <property type="protein sequence ID" value="KAI1847846.1"/>
    <property type="molecule type" value="Genomic_DNA"/>
</dbReference>
<keyword evidence="4" id="KW-1185">Reference proteome</keyword>
<dbReference type="Proteomes" id="UP000829685">
    <property type="component" value="Unassembled WGS sequence"/>
</dbReference>
<dbReference type="PANTHER" id="PTHR36205">
    <property type="entry name" value="CHROMOSOME 19, WHOLE GENOME SHOTGUN SEQUENCE"/>
    <property type="match status" value="1"/>
</dbReference>
<name>A0A9Q0AI81_9PEZI</name>
<evidence type="ECO:0000256" key="2">
    <source>
        <dbReference type="SAM" id="Phobius"/>
    </source>
</evidence>
<keyword evidence="2" id="KW-0812">Transmembrane</keyword>
<organism evidence="3 4">
    <name type="scientific">Neoarthrinium moseri</name>
    <dbReference type="NCBI Taxonomy" id="1658444"/>
    <lineage>
        <taxon>Eukaryota</taxon>
        <taxon>Fungi</taxon>
        <taxon>Dikarya</taxon>
        <taxon>Ascomycota</taxon>
        <taxon>Pezizomycotina</taxon>
        <taxon>Sordariomycetes</taxon>
        <taxon>Xylariomycetidae</taxon>
        <taxon>Amphisphaeriales</taxon>
        <taxon>Apiosporaceae</taxon>
        <taxon>Neoarthrinium</taxon>
    </lineage>
</organism>